<dbReference type="Proteomes" id="UP000242146">
    <property type="component" value="Unassembled WGS sequence"/>
</dbReference>
<keyword evidence="2" id="KW-1133">Transmembrane helix</keyword>
<keyword evidence="4" id="KW-1185">Reference proteome</keyword>
<feature type="transmembrane region" description="Helical" evidence="2">
    <location>
        <begin position="63"/>
        <end position="86"/>
    </location>
</feature>
<feature type="region of interest" description="Disordered" evidence="1">
    <location>
        <begin position="258"/>
        <end position="287"/>
    </location>
</feature>
<dbReference type="EMBL" id="MCGT01000003">
    <property type="protein sequence ID" value="ORX61302.1"/>
    <property type="molecule type" value="Genomic_DNA"/>
</dbReference>
<keyword evidence="2" id="KW-0472">Membrane</keyword>
<evidence type="ECO:0000313" key="4">
    <source>
        <dbReference type="Proteomes" id="UP000242146"/>
    </source>
</evidence>
<protein>
    <submittedName>
        <fullName evidence="3">Uncharacterized protein</fullName>
    </submittedName>
</protein>
<comment type="caution">
    <text evidence="3">The sequence shown here is derived from an EMBL/GenBank/DDBJ whole genome shotgun (WGS) entry which is preliminary data.</text>
</comment>
<feature type="compositionally biased region" description="Basic and acidic residues" evidence="1">
    <location>
        <begin position="258"/>
        <end position="268"/>
    </location>
</feature>
<evidence type="ECO:0000313" key="3">
    <source>
        <dbReference type="EMBL" id="ORX61302.1"/>
    </source>
</evidence>
<gene>
    <name evidence="3" type="ORF">DM01DRAFT_1394971</name>
</gene>
<evidence type="ECO:0000256" key="2">
    <source>
        <dbReference type="SAM" id="Phobius"/>
    </source>
</evidence>
<dbReference type="AlphaFoldDB" id="A0A1X2GTG7"/>
<name>A0A1X2GTG7_9FUNG</name>
<sequence length="287" mass="31661">MNNDTLPVPSSTSTLAKSYLVTVTVTTQYTTTVPHIPSSTFIPTSSHAVDAVWIHLWQPLFPVLFIFAILGLLAMVAIIATLFYLFHRRFKQPSSFPATRSILPSSSSEPPPPQCPPNPYLPVTGAKPPRLVVSLPLTQLPESVTRVPSTFIPIDTSSLTLVPRATIWKDPERRRGVDELALWENKRSLAAVRLPIVATASGRSDPDLDGAQQDDDRPWKQYIRAKQRGSHLTIHSSGGRRSSSTILLSQLTPELRHVHSSGHHEPDVHSLLSDDTQTGNHCHTTFV</sequence>
<feature type="compositionally biased region" description="Polar residues" evidence="1">
    <location>
        <begin position="273"/>
        <end position="287"/>
    </location>
</feature>
<accession>A0A1X2GTG7</accession>
<organism evidence="3 4">
    <name type="scientific">Hesseltinella vesiculosa</name>
    <dbReference type="NCBI Taxonomy" id="101127"/>
    <lineage>
        <taxon>Eukaryota</taxon>
        <taxon>Fungi</taxon>
        <taxon>Fungi incertae sedis</taxon>
        <taxon>Mucoromycota</taxon>
        <taxon>Mucoromycotina</taxon>
        <taxon>Mucoromycetes</taxon>
        <taxon>Mucorales</taxon>
        <taxon>Cunninghamellaceae</taxon>
        <taxon>Hesseltinella</taxon>
    </lineage>
</organism>
<reference evidence="3 4" key="1">
    <citation type="submission" date="2016-07" db="EMBL/GenBank/DDBJ databases">
        <title>Pervasive Adenine N6-methylation of Active Genes in Fungi.</title>
        <authorList>
            <consortium name="DOE Joint Genome Institute"/>
            <person name="Mondo S.J."/>
            <person name="Dannebaum R.O."/>
            <person name="Kuo R.C."/>
            <person name="Labutti K."/>
            <person name="Haridas S."/>
            <person name="Kuo A."/>
            <person name="Salamov A."/>
            <person name="Ahrendt S.R."/>
            <person name="Lipzen A."/>
            <person name="Sullivan W."/>
            <person name="Andreopoulos W.B."/>
            <person name="Clum A."/>
            <person name="Lindquist E."/>
            <person name="Daum C."/>
            <person name="Ramamoorthy G.K."/>
            <person name="Gryganskyi A."/>
            <person name="Culley D."/>
            <person name="Magnuson J.K."/>
            <person name="James T.Y."/>
            <person name="O'Malley M.A."/>
            <person name="Stajich J.E."/>
            <person name="Spatafora J.W."/>
            <person name="Visel A."/>
            <person name="Grigoriev I.V."/>
        </authorList>
    </citation>
    <scope>NUCLEOTIDE SEQUENCE [LARGE SCALE GENOMIC DNA]</scope>
    <source>
        <strain evidence="3 4">NRRL 3301</strain>
    </source>
</reference>
<dbReference type="OrthoDB" id="2278325at2759"/>
<proteinExistence type="predicted"/>
<evidence type="ECO:0000256" key="1">
    <source>
        <dbReference type="SAM" id="MobiDB-lite"/>
    </source>
</evidence>
<keyword evidence="2" id="KW-0812">Transmembrane</keyword>